<feature type="active site" description="Nucleophile" evidence="4">
    <location>
        <position position="378"/>
    </location>
</feature>
<dbReference type="FunFam" id="3.20.20.80:FF:000004">
    <property type="entry name" value="Beta-glucosidase 6-phospho-beta-glucosidase"/>
    <property type="match status" value="1"/>
</dbReference>
<gene>
    <name evidence="7" type="ORF">FHK04_08220</name>
</gene>
<comment type="caution">
    <text evidence="7">The sequence shown here is derived from an EMBL/GenBank/DDBJ whole genome shotgun (WGS) entry which is preliminary data.</text>
</comment>
<dbReference type="Pfam" id="PF00232">
    <property type="entry name" value="Glyco_hydro_1"/>
    <property type="match status" value="1"/>
</dbReference>
<dbReference type="GO" id="GO:0016052">
    <property type="term" value="P:carbohydrate catabolic process"/>
    <property type="evidence" value="ECO:0007669"/>
    <property type="project" value="TreeGrafter"/>
</dbReference>
<evidence type="ECO:0000256" key="4">
    <source>
        <dbReference type="PROSITE-ProRule" id="PRU10055"/>
    </source>
</evidence>
<evidence type="ECO:0000256" key="1">
    <source>
        <dbReference type="ARBA" id="ARBA00010838"/>
    </source>
</evidence>
<dbReference type="PRINTS" id="PR00131">
    <property type="entry name" value="GLHYDRLASE1"/>
</dbReference>
<accession>A0A5C5EAD8</accession>
<dbReference type="EMBL" id="VENO01000002">
    <property type="protein sequence ID" value="TNV69481.1"/>
    <property type="molecule type" value="Genomic_DNA"/>
</dbReference>
<dbReference type="PANTHER" id="PTHR10353">
    <property type="entry name" value="GLYCOSYL HYDROLASE"/>
    <property type="match status" value="1"/>
</dbReference>
<name>A0A5C5EAD8_9LACT</name>
<dbReference type="GO" id="GO:0008422">
    <property type="term" value="F:beta-glucosidase activity"/>
    <property type="evidence" value="ECO:0007669"/>
    <property type="project" value="TreeGrafter"/>
</dbReference>
<evidence type="ECO:0000313" key="8">
    <source>
        <dbReference type="Proteomes" id="UP000313395"/>
    </source>
</evidence>
<protein>
    <submittedName>
        <fullName evidence="7">Glycoside hydrolase family 1 protein</fullName>
    </submittedName>
</protein>
<keyword evidence="2 6" id="KW-0378">Hydrolase</keyword>
<evidence type="ECO:0000256" key="6">
    <source>
        <dbReference type="RuleBase" id="RU004468"/>
    </source>
</evidence>
<dbReference type="AlphaFoldDB" id="A0A5C5EAD8"/>
<dbReference type="InterPro" id="IPR033132">
    <property type="entry name" value="GH_1_N_CS"/>
</dbReference>
<dbReference type="SUPFAM" id="SSF51445">
    <property type="entry name" value="(Trans)glycosidases"/>
    <property type="match status" value="1"/>
</dbReference>
<comment type="similarity">
    <text evidence="1 5">Belongs to the glycosyl hydrolase 1 family.</text>
</comment>
<sequence>MMSFKKDFLWGGATAANQCEGAFDADGKGPSVADAMPGGKQRFAILNSQEFDWTIDKEKYGYPNHVGIDHYHRFNEDIALFAEMGFKAYRFSIAWSRIFPLGDEETPNEKGLEFYGELIDECLKFGIEPVITLSHYEMPLHLAKEYGGWKNRKIVGFFERYAKVVLELFASKVKYWMTFNEINSALEFPTLSQGLIPSTGSDDFTNRFQAWHHQFVASALAVKIGHELREDIQIGCMQIYAPFYPLNAHPQNQFSSQFKERAFDYFTSDVQVRGAYPTYTNRLLQEYAAKAPVMEEGDLDLIKNYTVDYIGFSYYMSMATDEVGEQGESDAASGNLMNGVRNPFLKASEWGWQIDPMGLRVSMNDLWDRYQVPLFIVENGLGAKDVKEEDGSVKDDYRIDYLKEHIKAMHEAVLDGVDLIGYTPWGCIDLVSASTGEMSKRYGFIYVDLDDEGNGTLERSRKKSFDWYKEVIDTNGENILAD</sequence>
<dbReference type="InterPro" id="IPR001360">
    <property type="entry name" value="Glyco_hydro_1"/>
</dbReference>
<evidence type="ECO:0000313" key="7">
    <source>
        <dbReference type="EMBL" id="TNV69481.1"/>
    </source>
</evidence>
<dbReference type="NCBIfam" id="NF007158">
    <property type="entry name" value="PRK09593.1"/>
    <property type="match status" value="1"/>
</dbReference>
<dbReference type="PROSITE" id="PS00572">
    <property type="entry name" value="GLYCOSYL_HYDROL_F1_1"/>
    <property type="match status" value="1"/>
</dbReference>
<dbReference type="PROSITE" id="PS00653">
    <property type="entry name" value="GLYCOSYL_HYDROL_F1_2"/>
    <property type="match status" value="1"/>
</dbReference>
<evidence type="ECO:0000256" key="5">
    <source>
        <dbReference type="RuleBase" id="RU003690"/>
    </source>
</evidence>
<dbReference type="Gene3D" id="3.20.20.80">
    <property type="entry name" value="Glycosidases"/>
    <property type="match status" value="1"/>
</dbReference>
<dbReference type="Proteomes" id="UP000313395">
    <property type="component" value="Unassembled WGS sequence"/>
</dbReference>
<organism evidence="7 8">
    <name type="scientific">Trichococcus shcherbakoviae subsp. psychrophilus</name>
    <dbReference type="NCBI Taxonomy" id="2585775"/>
    <lineage>
        <taxon>Bacteria</taxon>
        <taxon>Bacillati</taxon>
        <taxon>Bacillota</taxon>
        <taxon>Bacilli</taxon>
        <taxon>Lactobacillales</taxon>
        <taxon>Carnobacteriaceae</taxon>
        <taxon>Trichococcus</taxon>
    </lineage>
</organism>
<dbReference type="PANTHER" id="PTHR10353:SF122">
    <property type="entry name" value="6-PHOSPHO-BETA-GLUCOSIDASE ASCB-RELATED"/>
    <property type="match status" value="1"/>
</dbReference>
<dbReference type="InterPro" id="IPR017853">
    <property type="entry name" value="GH"/>
</dbReference>
<dbReference type="InterPro" id="IPR018120">
    <property type="entry name" value="Glyco_hydro_1_AS"/>
</dbReference>
<dbReference type="GO" id="GO:0005829">
    <property type="term" value="C:cytosol"/>
    <property type="evidence" value="ECO:0007669"/>
    <property type="project" value="TreeGrafter"/>
</dbReference>
<evidence type="ECO:0000256" key="2">
    <source>
        <dbReference type="ARBA" id="ARBA00022801"/>
    </source>
</evidence>
<reference evidence="7 8" key="1">
    <citation type="submission" date="2019-06" db="EMBL/GenBank/DDBJ databases">
        <title>Description Trichococcus psychrophilus sp. nov., isolated from a cold spring, by genomic and phenotypic analyses.</title>
        <authorList>
            <person name="Zakharyuk A."/>
        </authorList>
    </citation>
    <scope>NUCLEOTIDE SEQUENCE [LARGE SCALE GENOMIC DNA]</scope>
    <source>
        <strain evidence="7 8">SKBG</strain>
    </source>
</reference>
<keyword evidence="8" id="KW-1185">Reference proteome</keyword>
<dbReference type="RefSeq" id="WP_140186119.1">
    <property type="nucleotide sequence ID" value="NZ_VENO01000002.1"/>
</dbReference>
<keyword evidence="3 6" id="KW-0326">Glycosidase</keyword>
<evidence type="ECO:0000256" key="3">
    <source>
        <dbReference type="ARBA" id="ARBA00023295"/>
    </source>
</evidence>
<proteinExistence type="inferred from homology"/>